<dbReference type="Proteomes" id="UP001501126">
    <property type="component" value="Unassembled WGS sequence"/>
</dbReference>
<evidence type="ECO:0000313" key="3">
    <source>
        <dbReference type="EMBL" id="GAA0874229.1"/>
    </source>
</evidence>
<name>A0ABN1MMM8_9FLAO</name>
<accession>A0ABN1MMM8</accession>
<comment type="caution">
    <text evidence="3">The sequence shown here is derived from an EMBL/GenBank/DDBJ whole genome shotgun (WGS) entry which is preliminary data.</text>
</comment>
<reference evidence="3 4" key="1">
    <citation type="journal article" date="2019" name="Int. J. Syst. Evol. Microbiol.">
        <title>The Global Catalogue of Microorganisms (GCM) 10K type strain sequencing project: providing services to taxonomists for standard genome sequencing and annotation.</title>
        <authorList>
            <consortium name="The Broad Institute Genomics Platform"/>
            <consortium name="The Broad Institute Genome Sequencing Center for Infectious Disease"/>
            <person name="Wu L."/>
            <person name="Ma J."/>
        </authorList>
    </citation>
    <scope>NUCLEOTIDE SEQUENCE [LARGE SCALE GENOMIC DNA]</scope>
    <source>
        <strain evidence="3 4">JCM 16083</strain>
    </source>
</reference>
<proteinExistence type="inferred from homology"/>
<dbReference type="PANTHER" id="PTHR43734:SF4">
    <property type="entry name" value="AMINE OXIDASE DOMAIN-CONTAINING PROTEIN"/>
    <property type="match status" value="1"/>
</dbReference>
<evidence type="ECO:0000313" key="4">
    <source>
        <dbReference type="Proteomes" id="UP001501126"/>
    </source>
</evidence>
<dbReference type="Gene3D" id="3.50.50.60">
    <property type="entry name" value="FAD/NAD(P)-binding domain"/>
    <property type="match status" value="2"/>
</dbReference>
<keyword evidence="4" id="KW-1185">Reference proteome</keyword>
<dbReference type="Pfam" id="PF01593">
    <property type="entry name" value="Amino_oxidase"/>
    <property type="match status" value="1"/>
</dbReference>
<dbReference type="SUPFAM" id="SSF51905">
    <property type="entry name" value="FAD/NAD(P)-binding domain"/>
    <property type="match status" value="1"/>
</dbReference>
<evidence type="ECO:0000259" key="2">
    <source>
        <dbReference type="Pfam" id="PF01593"/>
    </source>
</evidence>
<dbReference type="InterPro" id="IPR036188">
    <property type="entry name" value="FAD/NAD-bd_sf"/>
</dbReference>
<protein>
    <submittedName>
        <fullName evidence="3">FAD-dependent oxidoreductase</fullName>
    </submittedName>
</protein>
<dbReference type="RefSeq" id="WP_343785071.1">
    <property type="nucleotide sequence ID" value="NZ_BAAAFH010000003.1"/>
</dbReference>
<dbReference type="InterPro" id="IPR002937">
    <property type="entry name" value="Amino_oxidase"/>
</dbReference>
<dbReference type="PANTHER" id="PTHR43734">
    <property type="entry name" value="PHYTOENE DESATURASE"/>
    <property type="match status" value="1"/>
</dbReference>
<comment type="similarity">
    <text evidence="1">Belongs to the carotenoid/retinoid oxidoreductase family.</text>
</comment>
<feature type="domain" description="Amine oxidase" evidence="2">
    <location>
        <begin position="18"/>
        <end position="508"/>
    </location>
</feature>
<dbReference type="EMBL" id="BAAAFH010000003">
    <property type="protein sequence ID" value="GAA0874229.1"/>
    <property type="molecule type" value="Genomic_DNA"/>
</dbReference>
<sequence length="568" mass="63611">MKEQVKSHYDVVIIGAGVSGLTSAALLGRAGLSVAVLEMDARPGGYLAGFRRKNYRFDSAIHWLNQCGPKGFVHRIFGAIGTDFPETKDQVNIRRFITQDIDFLLTNTPDDLRDELIREFPHEKKGLLRFFGTAKKMAGAFANYSTNFRDMQTRNVFGKAYYGLKLAKFGLTFVPHVFYGGEKGVIKGLKKYFSDPKLLQIWAAEEDLLSCLIPIAWAYNKDYQLPPKGGGQVFPEWLEYVTKSLGNQIFYQTRVKRIVHQGDKATHILADHKGNELAFSADYFVAACDVETLYERIMDPELSDAGFLKKLKNAELYSSAVTLSIGLDCPAEELGFRDEMLLIVDATVKRSDHNAGDPHKSDLSVLAPTTRDKSMAPEGKGTLTIYAPAHFHQYNNWGIDYDENGNIVRGERYKEVKQEYANILIARVEKAMQTDIKSHIAYLDVATPITHYRYTGNKDGTMMGARPGKNNYQARIAHYKTPLKNVLLSGHWANLGGGVPIAVSTAANSSLLILKQSKPKIFSALGAYFDGRIDKTKLDKTPGIIHYAEDWRMKPTPAEKKTEREKDA</sequence>
<evidence type="ECO:0000256" key="1">
    <source>
        <dbReference type="ARBA" id="ARBA00006046"/>
    </source>
</evidence>
<organism evidence="3 4">
    <name type="scientific">Wandonia haliotis</name>
    <dbReference type="NCBI Taxonomy" id="574963"/>
    <lineage>
        <taxon>Bacteria</taxon>
        <taxon>Pseudomonadati</taxon>
        <taxon>Bacteroidota</taxon>
        <taxon>Flavobacteriia</taxon>
        <taxon>Flavobacteriales</taxon>
        <taxon>Crocinitomicaceae</taxon>
        <taxon>Wandonia</taxon>
    </lineage>
</organism>
<gene>
    <name evidence="3" type="ORF">GCM10009118_06370</name>
</gene>